<name>C7NBQ6_LEPBD</name>
<evidence type="ECO:0000313" key="1">
    <source>
        <dbReference type="EMBL" id="ACV39587.1"/>
    </source>
</evidence>
<keyword evidence="2" id="KW-1185">Reference proteome</keyword>
<sequence length="246" mass="29549">MKWELRLLIEFNKVYIMKKERNKYKFMKKILLFLLLILSFQIIAKDEEIRIWYQNGKLTEVGITIEEIVDLRNIKIDENNKVEIEMKNYKFFVDKSDLIQEHNNNKENIRNKVPKLSNLGSKIDKKQLKDIDFRETLFSLIKNKKVIIYDKMKKKNLQEVAICSGYSEETNQKRQDFSGVIYEKLIYSVDLKDKIIIPDWRFHYSGVVNNKPKDNTKRSEKSENVKKFKEEAIKNPGKEFRFHVTK</sequence>
<accession>C7NBQ6</accession>
<dbReference type="Proteomes" id="UP000001910">
    <property type="component" value="Chromosome"/>
</dbReference>
<gene>
    <name evidence="1" type="ordered locus">Lebu_1718</name>
</gene>
<dbReference type="EMBL" id="CP001685">
    <property type="protein sequence ID" value="ACV39587.1"/>
    <property type="molecule type" value="Genomic_DNA"/>
</dbReference>
<dbReference type="OrthoDB" id="80502at2"/>
<dbReference type="HOGENOM" id="CLU_1254670_0_0_0"/>
<dbReference type="KEGG" id="lba:Lebu_1718"/>
<proteinExistence type="predicted"/>
<dbReference type="STRING" id="523794.Lebu_1718"/>
<reference evidence="1 2" key="1">
    <citation type="journal article" date="2009" name="Stand. Genomic Sci.">
        <title>Complete genome sequence of Leptotrichia buccalis type strain (C-1013-b).</title>
        <authorList>
            <person name="Ivanova N."/>
            <person name="Gronow S."/>
            <person name="Lapidus A."/>
            <person name="Copeland A."/>
            <person name="Glavina Del Rio T."/>
            <person name="Nolan M."/>
            <person name="Lucas S."/>
            <person name="Chen F."/>
            <person name="Tice H."/>
            <person name="Cheng J.F."/>
            <person name="Saunders E."/>
            <person name="Bruce D."/>
            <person name="Goodwin L."/>
            <person name="Brettin T."/>
            <person name="Detter J.C."/>
            <person name="Han C."/>
            <person name="Pitluck S."/>
            <person name="Mikhailova N."/>
            <person name="Pati A."/>
            <person name="Mavrommatis K."/>
            <person name="Chen A."/>
            <person name="Palaniappan K."/>
            <person name="Land M."/>
            <person name="Hauser L."/>
            <person name="Chang Y.J."/>
            <person name="Jeffries C.D."/>
            <person name="Chain P."/>
            <person name="Rohde C."/>
            <person name="Goker M."/>
            <person name="Bristow J."/>
            <person name="Eisen J.A."/>
            <person name="Markowitz V."/>
            <person name="Hugenholtz P."/>
            <person name="Kyrpides N.C."/>
            <person name="Klenk H.P."/>
        </authorList>
    </citation>
    <scope>NUCLEOTIDE SEQUENCE [LARGE SCALE GENOMIC DNA]</scope>
    <source>
        <strain evidence="2">ATCC 14201 / DSM 1135 / JCM 12969 / NCTC 10249 / C-1013-b</strain>
    </source>
</reference>
<evidence type="ECO:0000313" key="2">
    <source>
        <dbReference type="Proteomes" id="UP000001910"/>
    </source>
</evidence>
<protein>
    <submittedName>
        <fullName evidence="1">Uncharacterized protein</fullName>
    </submittedName>
</protein>
<organism evidence="1 2">
    <name type="scientific">Leptotrichia buccalis (strain ATCC 14201 / DSM 1135 / JCM 12969 / NCTC 10249 / C-1013-b)</name>
    <dbReference type="NCBI Taxonomy" id="523794"/>
    <lineage>
        <taxon>Bacteria</taxon>
        <taxon>Fusobacteriati</taxon>
        <taxon>Fusobacteriota</taxon>
        <taxon>Fusobacteriia</taxon>
        <taxon>Fusobacteriales</taxon>
        <taxon>Leptotrichiaceae</taxon>
        <taxon>Leptotrichia</taxon>
    </lineage>
</organism>
<dbReference type="RefSeq" id="WP_015769926.1">
    <property type="nucleotide sequence ID" value="NC_013192.1"/>
</dbReference>
<dbReference type="AlphaFoldDB" id="C7NBQ6"/>